<dbReference type="SMART" id="SM00382">
    <property type="entry name" value="AAA"/>
    <property type="match status" value="1"/>
</dbReference>
<evidence type="ECO:0000259" key="2">
    <source>
        <dbReference type="SMART" id="SM00382"/>
    </source>
</evidence>
<dbReference type="Proteomes" id="UP000005206">
    <property type="component" value="Chromosome 9"/>
</dbReference>
<keyword evidence="4" id="KW-1185">Reference proteome</keyword>
<dbReference type="PANTHER" id="PTHR46411">
    <property type="entry name" value="FAMILY ATPASE, PUTATIVE-RELATED"/>
    <property type="match status" value="1"/>
</dbReference>
<dbReference type="eggNOG" id="KOG0742">
    <property type="taxonomic scope" value="Eukaryota"/>
</dbReference>
<dbReference type="InterPro" id="IPR056599">
    <property type="entry name" value="AAA_lid_fung"/>
</dbReference>
<dbReference type="Pfam" id="PF00004">
    <property type="entry name" value="AAA"/>
    <property type="match status" value="1"/>
</dbReference>
<evidence type="ECO:0000256" key="1">
    <source>
        <dbReference type="SAM" id="MobiDB-lite"/>
    </source>
</evidence>
<dbReference type="Pfam" id="PF23232">
    <property type="entry name" value="AAA_lid_13"/>
    <property type="match status" value="1"/>
</dbReference>
<feature type="region of interest" description="Disordered" evidence="1">
    <location>
        <begin position="37"/>
        <end position="106"/>
    </location>
</feature>
<dbReference type="HOGENOM" id="CLU_004471_2_6_1"/>
<dbReference type="CDD" id="cd19481">
    <property type="entry name" value="RecA-like_protease"/>
    <property type="match status" value="1"/>
</dbReference>
<dbReference type="InterPro" id="IPR003593">
    <property type="entry name" value="AAA+_ATPase"/>
</dbReference>
<feature type="compositionally biased region" description="Basic and acidic residues" evidence="1">
    <location>
        <begin position="82"/>
        <end position="99"/>
    </location>
</feature>
<dbReference type="AlphaFoldDB" id="C7ZCW3"/>
<dbReference type="KEGG" id="nhe:NECHADRAFT_84360"/>
<feature type="compositionally biased region" description="Basic and acidic residues" evidence="1">
    <location>
        <begin position="57"/>
        <end position="66"/>
    </location>
</feature>
<gene>
    <name evidence="3" type="ORF">NECHADRAFT_84360</name>
</gene>
<dbReference type="RefSeq" id="XP_003043828.1">
    <property type="nucleotide sequence ID" value="XM_003043782.1"/>
</dbReference>
<evidence type="ECO:0000313" key="4">
    <source>
        <dbReference type="Proteomes" id="UP000005206"/>
    </source>
</evidence>
<dbReference type="InterPro" id="IPR003959">
    <property type="entry name" value="ATPase_AAA_core"/>
</dbReference>
<dbReference type="GeneID" id="9670190"/>
<dbReference type="InParanoid" id="C7ZCW3"/>
<proteinExistence type="predicted"/>
<feature type="domain" description="AAA+ ATPase" evidence="2">
    <location>
        <begin position="634"/>
        <end position="761"/>
    </location>
</feature>
<dbReference type="EMBL" id="GG698919">
    <property type="protein sequence ID" value="EEU38115.1"/>
    <property type="molecule type" value="Genomic_DNA"/>
</dbReference>
<dbReference type="InterPro" id="IPR054289">
    <property type="entry name" value="DUF7025"/>
</dbReference>
<dbReference type="PANTHER" id="PTHR46411:SF3">
    <property type="entry name" value="AAA+ ATPASE DOMAIN-CONTAINING PROTEIN"/>
    <property type="match status" value="1"/>
</dbReference>
<feature type="region of interest" description="Disordered" evidence="1">
    <location>
        <begin position="888"/>
        <end position="938"/>
    </location>
</feature>
<dbReference type="Pfam" id="PF22942">
    <property type="entry name" value="DUF7025"/>
    <property type="match status" value="1"/>
</dbReference>
<dbReference type="GO" id="GO:0016887">
    <property type="term" value="F:ATP hydrolysis activity"/>
    <property type="evidence" value="ECO:0007669"/>
    <property type="project" value="InterPro"/>
</dbReference>
<protein>
    <recommendedName>
        <fullName evidence="2">AAA+ ATPase domain-containing protein</fullName>
    </recommendedName>
</protein>
<dbReference type="InterPro" id="IPR027417">
    <property type="entry name" value="P-loop_NTPase"/>
</dbReference>
<name>C7ZCW3_FUSV7</name>
<evidence type="ECO:0000313" key="3">
    <source>
        <dbReference type="EMBL" id="EEU38115.1"/>
    </source>
</evidence>
<dbReference type="SUPFAM" id="SSF52540">
    <property type="entry name" value="P-loop containing nucleoside triphosphate hydrolases"/>
    <property type="match status" value="1"/>
</dbReference>
<accession>C7ZCW3</accession>
<feature type="region of interest" description="Disordered" evidence="1">
    <location>
        <begin position="1"/>
        <end position="20"/>
    </location>
</feature>
<organism evidence="3 4">
    <name type="scientific">Fusarium vanettenii (strain ATCC MYA-4622 / CBS 123669 / FGSC 9596 / NRRL 45880 / 77-13-4)</name>
    <name type="common">Fusarium solani subsp. pisi</name>
    <dbReference type="NCBI Taxonomy" id="660122"/>
    <lineage>
        <taxon>Eukaryota</taxon>
        <taxon>Fungi</taxon>
        <taxon>Dikarya</taxon>
        <taxon>Ascomycota</taxon>
        <taxon>Pezizomycotina</taxon>
        <taxon>Sordariomycetes</taxon>
        <taxon>Hypocreomycetidae</taxon>
        <taxon>Hypocreales</taxon>
        <taxon>Nectriaceae</taxon>
        <taxon>Fusarium</taxon>
        <taxon>Fusarium solani species complex</taxon>
        <taxon>Fusarium vanettenii</taxon>
    </lineage>
</organism>
<dbReference type="OMA" id="FRSRIHM"/>
<dbReference type="VEuPathDB" id="FungiDB:NECHADRAFT_84360"/>
<dbReference type="GO" id="GO:0005524">
    <property type="term" value="F:ATP binding"/>
    <property type="evidence" value="ECO:0007669"/>
    <property type="project" value="InterPro"/>
</dbReference>
<dbReference type="Gene3D" id="3.40.50.300">
    <property type="entry name" value="P-loop containing nucleotide triphosphate hydrolases"/>
    <property type="match status" value="1"/>
</dbReference>
<dbReference type="OrthoDB" id="5078945at2759"/>
<reference evidence="3 4" key="1">
    <citation type="journal article" date="2009" name="PLoS Genet.">
        <title>The genome of Nectria haematococca: contribution of supernumerary chromosomes to gene expansion.</title>
        <authorList>
            <person name="Coleman J.J."/>
            <person name="Rounsley S.D."/>
            <person name="Rodriguez-Carres M."/>
            <person name="Kuo A."/>
            <person name="Wasmann C.C."/>
            <person name="Grimwood J."/>
            <person name="Schmutz J."/>
            <person name="Taga M."/>
            <person name="White G.J."/>
            <person name="Zhou S."/>
            <person name="Schwartz D.C."/>
            <person name="Freitag M."/>
            <person name="Ma L.J."/>
            <person name="Danchin E.G."/>
            <person name="Henrissat B."/>
            <person name="Coutinho P.M."/>
            <person name="Nelson D.R."/>
            <person name="Straney D."/>
            <person name="Napoli C.A."/>
            <person name="Barker B.M."/>
            <person name="Gribskov M."/>
            <person name="Rep M."/>
            <person name="Kroken S."/>
            <person name="Molnar I."/>
            <person name="Rensing C."/>
            <person name="Kennell J.C."/>
            <person name="Zamora J."/>
            <person name="Farman M.L."/>
            <person name="Selker E.U."/>
            <person name="Salamov A."/>
            <person name="Shapiro H."/>
            <person name="Pangilinan J."/>
            <person name="Lindquist E."/>
            <person name="Lamers C."/>
            <person name="Grigoriev I.V."/>
            <person name="Geiser D.M."/>
            <person name="Covert S.F."/>
            <person name="Temporini E."/>
            <person name="Vanetten H.D."/>
        </authorList>
    </citation>
    <scope>NUCLEOTIDE SEQUENCE [LARGE SCALE GENOMIC DNA]</scope>
    <source>
        <strain evidence="4">ATCC MYA-4622 / CBS 123669 / FGSC 9596 / NRRL 45880 / 77-13-4</strain>
    </source>
</reference>
<sequence length="980" mass="111262">MSFTDAQLPSVAPTGHVSIGDAETPAFNACERCGHRPAIPLRQHDSDITLLRGPRQPTKESSDLGKETLSPSPPSQLGGSEKSAHTRADDDADSERKMPSPEWIQEVKITRVAPEEWRQVKKEGKIDPRQSVLLVSSKACVETNLRRKRPIAVKASAAKKTTVDSVANESKQLDVPYRLALNSPFLLDAIGQCIGVNLAEAQNVLVRPFKYLVWNDNAVARRDDEQSDTATEVVKATIDRAKRQRDEFRCLLEFMDRDMAEIFEIKRQISNKTLKAVAFEHLWQLFRPGSVAYRSVTEDGKIRYQAVRILHVTGGRVCFDSGKKCSFDPVRDRNWEPESETEETCREIIKSSDLETTSFLIDCFYIDFDGFRLGPRPKRFVIQRYKGTRPIHSLPLYPSLLHPEDHKIQEMLLTRGEQFIKLAPGAHRRYDGRTIRESNLTALPFNNFVINEAEVHGEVMVDQRSGVEHFKSSMFKWNLKLGGGILFDPTQSDSRETFDPLPKKQDDNWVTDVVDDSQFEADCRTDFLQSTDLLSFQSLGGHVFSDERLKLLPQRLYGYSFVDHKWLALDIDCLCDIPPRFLTPNFEDLVLPNGHGKLLRALIKNHIRSPEQSPAGLGEIAEGLSMDVVAGKGKGLIILFHGPPGVGKTSTAECVAAELKRPLVSITCGKIGTNARQAEQSLESFCTLAQKWKCVLLLDEAEIFLAKREKGDIERNTLVSVFLRVLEYYSEIIILTTNRVGEFDEAFRSRIHVSLYYPKLDQSSTKEIWEKNISRLKAIGTYIDVEVDVEEDKIRQFVDQHWELNKGKPSRRWNGRQIKNAFQTAIAMAKWDFYDAGRSTELERPFLKAAHFKFVARTSDHFDDYVRDIHGFQEEEDAYSILAGREDLRQDDDPGPFAKHLGQESGRAGKRLPVRRGTNPYHAGLAQTRGYDLDDDLDEDEGNEVRRLELELELARLKSQKGLRAEATRSLVGDDDDEIW</sequence>